<name>A0A917SGK7_9ACTN</name>
<protein>
    <submittedName>
        <fullName evidence="1">Uncharacterized protein</fullName>
    </submittedName>
</protein>
<dbReference type="EMBL" id="BMMZ01000014">
    <property type="protein sequence ID" value="GGL79313.1"/>
    <property type="molecule type" value="Genomic_DNA"/>
</dbReference>
<proteinExistence type="predicted"/>
<gene>
    <name evidence="1" type="ORF">GCM10011575_42130</name>
</gene>
<dbReference type="Proteomes" id="UP000613840">
    <property type="component" value="Unassembled WGS sequence"/>
</dbReference>
<evidence type="ECO:0000313" key="1">
    <source>
        <dbReference type="EMBL" id="GGL79313.1"/>
    </source>
</evidence>
<dbReference type="AlphaFoldDB" id="A0A917SGK7"/>
<reference evidence="1" key="2">
    <citation type="submission" date="2020-09" db="EMBL/GenBank/DDBJ databases">
        <authorList>
            <person name="Sun Q."/>
            <person name="Zhou Y."/>
        </authorList>
    </citation>
    <scope>NUCLEOTIDE SEQUENCE</scope>
    <source>
        <strain evidence="1">CGMCC 4.7306</strain>
    </source>
</reference>
<organism evidence="1 2">
    <name type="scientific">Microlunatus endophyticus</name>
    <dbReference type="NCBI Taxonomy" id="1716077"/>
    <lineage>
        <taxon>Bacteria</taxon>
        <taxon>Bacillati</taxon>
        <taxon>Actinomycetota</taxon>
        <taxon>Actinomycetes</taxon>
        <taxon>Propionibacteriales</taxon>
        <taxon>Propionibacteriaceae</taxon>
        <taxon>Microlunatus</taxon>
    </lineage>
</organism>
<keyword evidence="2" id="KW-1185">Reference proteome</keyword>
<reference evidence="1" key="1">
    <citation type="journal article" date="2014" name="Int. J. Syst. Evol. Microbiol.">
        <title>Complete genome sequence of Corynebacterium casei LMG S-19264T (=DSM 44701T), isolated from a smear-ripened cheese.</title>
        <authorList>
            <consortium name="US DOE Joint Genome Institute (JGI-PGF)"/>
            <person name="Walter F."/>
            <person name="Albersmeier A."/>
            <person name="Kalinowski J."/>
            <person name="Ruckert C."/>
        </authorList>
    </citation>
    <scope>NUCLEOTIDE SEQUENCE</scope>
    <source>
        <strain evidence="1">CGMCC 4.7306</strain>
    </source>
</reference>
<comment type="caution">
    <text evidence="1">The sequence shown here is derived from an EMBL/GenBank/DDBJ whole genome shotgun (WGS) entry which is preliminary data.</text>
</comment>
<accession>A0A917SGK7</accession>
<evidence type="ECO:0000313" key="2">
    <source>
        <dbReference type="Proteomes" id="UP000613840"/>
    </source>
</evidence>
<sequence length="109" mass="11804">MSNSTQSSCLRVHVQGLGRPIWLPPTGHGNHVPDTAWIAILDLSCAEAADDLLAEFAQRRVPAYTAPVRPTRPDTHRVWVGAGSYGTAVNLLVQILPGLISRRGQSVIR</sequence>